<dbReference type="InterPro" id="IPR032675">
    <property type="entry name" value="LRR_dom_sf"/>
</dbReference>
<keyword evidence="5" id="KW-1185">Reference proteome</keyword>
<dbReference type="Pfam" id="PF23598">
    <property type="entry name" value="LRR_14"/>
    <property type="match status" value="1"/>
</dbReference>
<proteinExistence type="predicted"/>
<dbReference type="EMBL" id="JAWPEI010000008">
    <property type="protein sequence ID" value="KAK4718979.1"/>
    <property type="molecule type" value="Genomic_DNA"/>
</dbReference>
<dbReference type="SMART" id="SM00369">
    <property type="entry name" value="LRR_TYP"/>
    <property type="match status" value="4"/>
</dbReference>
<evidence type="ECO:0000256" key="2">
    <source>
        <dbReference type="ARBA" id="ARBA00022737"/>
    </source>
</evidence>
<evidence type="ECO:0000259" key="3">
    <source>
        <dbReference type="Pfam" id="PF23598"/>
    </source>
</evidence>
<protein>
    <recommendedName>
        <fullName evidence="3">Disease resistance R13L4/SHOC-2-like LRR domain-containing protein</fullName>
    </recommendedName>
</protein>
<gene>
    <name evidence="4" type="ORF">R3W88_017317</name>
</gene>
<dbReference type="InterPro" id="IPR055414">
    <property type="entry name" value="LRR_R13L4/SHOC2-like"/>
</dbReference>
<dbReference type="Gene3D" id="3.80.10.10">
    <property type="entry name" value="Ribonuclease Inhibitor"/>
    <property type="match status" value="2"/>
</dbReference>
<dbReference type="AlphaFoldDB" id="A0AAV9L0C1"/>
<dbReference type="Proteomes" id="UP001311915">
    <property type="component" value="Unassembled WGS sequence"/>
</dbReference>
<dbReference type="InterPro" id="IPR003591">
    <property type="entry name" value="Leu-rich_rpt_typical-subtyp"/>
</dbReference>
<evidence type="ECO:0000256" key="1">
    <source>
        <dbReference type="ARBA" id="ARBA00022614"/>
    </source>
</evidence>
<organism evidence="4 5">
    <name type="scientific">Solanum pinnatisectum</name>
    <name type="common">tansyleaf nightshade</name>
    <dbReference type="NCBI Taxonomy" id="50273"/>
    <lineage>
        <taxon>Eukaryota</taxon>
        <taxon>Viridiplantae</taxon>
        <taxon>Streptophyta</taxon>
        <taxon>Embryophyta</taxon>
        <taxon>Tracheophyta</taxon>
        <taxon>Spermatophyta</taxon>
        <taxon>Magnoliopsida</taxon>
        <taxon>eudicotyledons</taxon>
        <taxon>Gunneridae</taxon>
        <taxon>Pentapetalae</taxon>
        <taxon>asterids</taxon>
        <taxon>lamiids</taxon>
        <taxon>Solanales</taxon>
        <taxon>Solanaceae</taxon>
        <taxon>Solanoideae</taxon>
        <taxon>Solaneae</taxon>
        <taxon>Solanum</taxon>
    </lineage>
</organism>
<feature type="domain" description="Disease resistance R13L4/SHOC-2-like LRR" evidence="3">
    <location>
        <begin position="192"/>
        <end position="372"/>
    </location>
</feature>
<name>A0AAV9L0C1_9SOLN</name>
<comment type="caution">
    <text evidence="4">The sequence shown here is derived from an EMBL/GenBank/DDBJ whole genome shotgun (WGS) entry which is preliminary data.</text>
</comment>
<sequence length="382" mass="43306">MVPVGSDQHICKWSKAFRNMPCLRLLIVKEEEVRHYEPVSENIEFLPSSLKWLDWSYYSFESLPANFQPRNLVGLNMTFSSLVEICKEPKAFDKLTILNSSFSQNLLRTPNFSEIPNLQRIVLKSCLSLVEVHPSIGNLKKLISLNMKNCKNLKFLLSSIQMESLESLNLSDCEKLEALPEIQGNMELLSELLLGCTAIRELPSSIGQLFGISLLDLHSCENLVRLPASFSKMRKLKVLILIGCSNLATFRESLGDLEELEELYAGNTAIWKLPDSMEKLSKLKILSLKSRWETKSQFATGMTFTHALCGLHELKSLDLSGCNLSGDKINALTRLTSLVELNLSRNKFAFLPDRISQLCRLQYLNIIQCHELKKLPELPQSI</sequence>
<keyword evidence="2" id="KW-0677">Repeat</keyword>
<evidence type="ECO:0000313" key="4">
    <source>
        <dbReference type="EMBL" id="KAK4718979.1"/>
    </source>
</evidence>
<evidence type="ECO:0000313" key="5">
    <source>
        <dbReference type="Proteomes" id="UP001311915"/>
    </source>
</evidence>
<reference evidence="4 5" key="1">
    <citation type="submission" date="2023-10" db="EMBL/GenBank/DDBJ databases">
        <title>Genome-Wide Identification Analysis in wild type Solanum Pinnatisectum Reveals Some Genes Defensing Phytophthora Infestans.</title>
        <authorList>
            <person name="Sun C."/>
        </authorList>
    </citation>
    <scope>NUCLEOTIDE SEQUENCE [LARGE SCALE GENOMIC DNA]</scope>
    <source>
        <strain evidence="4">LQN</strain>
        <tissue evidence="4">Leaf</tissue>
    </source>
</reference>
<dbReference type="SUPFAM" id="SSF52058">
    <property type="entry name" value="L domain-like"/>
    <property type="match status" value="1"/>
</dbReference>
<dbReference type="PANTHER" id="PTHR16083">
    <property type="entry name" value="LEUCINE RICH REPEAT CONTAINING PROTEIN"/>
    <property type="match status" value="1"/>
</dbReference>
<dbReference type="PANTHER" id="PTHR16083:SF74">
    <property type="entry name" value="TIR-NBS-LRR TYPE DISEASE RESISTANCE PROTEIN"/>
    <property type="match status" value="1"/>
</dbReference>
<keyword evidence="1" id="KW-0433">Leucine-rich repeat</keyword>
<accession>A0AAV9L0C1</accession>